<protein>
    <submittedName>
        <fullName evidence="1">Uncharacterized protein</fullName>
    </submittedName>
</protein>
<evidence type="ECO:0000313" key="1">
    <source>
        <dbReference type="EMBL" id="MBY3590617.1"/>
    </source>
</evidence>
<dbReference type="EMBL" id="JABTXI010000004">
    <property type="protein sequence ID" value="MBY3590617.1"/>
    <property type="molecule type" value="Genomic_DNA"/>
</dbReference>
<dbReference type="Proteomes" id="UP000720124">
    <property type="component" value="Unassembled WGS sequence"/>
</dbReference>
<evidence type="ECO:0000313" key="2">
    <source>
        <dbReference type="Proteomes" id="UP000720124"/>
    </source>
</evidence>
<comment type="caution">
    <text evidence="1">The sequence shown here is derived from an EMBL/GenBank/DDBJ whole genome shotgun (WGS) entry which is preliminary data.</text>
</comment>
<reference evidence="1 2" key="1">
    <citation type="submission" date="2020-06" db="EMBL/GenBank/DDBJ databases">
        <title>Global-level population genomics: horizontal gene transfer, symbiosis and evolution in Rhizobia.</title>
        <authorList>
            <person name="Gai Y."/>
        </authorList>
    </citation>
    <scope>NUCLEOTIDE SEQUENCE [LARGE SCALE GENOMIC DNA]</scope>
    <source>
        <strain evidence="1 2">PLR6_1b</strain>
    </source>
</reference>
<name>A0ABS7LGK9_9HYPH</name>
<sequence>MPFVSRSTDGAINGLFEQLQEGFAEEFLPDDHVEVVAFLNPPPPPYTIDADLPWARMTEDEAELVQDGIDASAAKTRNMINKAISFTEGTDAFVKFKAIIASATSTARASEIMGRPLLSELVSSEAERL</sequence>
<organism evidence="1 2">
    <name type="scientific">Rhizobium bangladeshense</name>
    <dbReference type="NCBI Taxonomy" id="1138189"/>
    <lineage>
        <taxon>Bacteria</taxon>
        <taxon>Pseudomonadati</taxon>
        <taxon>Pseudomonadota</taxon>
        <taxon>Alphaproteobacteria</taxon>
        <taxon>Hyphomicrobiales</taxon>
        <taxon>Rhizobiaceae</taxon>
        <taxon>Rhizobium/Agrobacterium group</taxon>
        <taxon>Rhizobium</taxon>
    </lineage>
</organism>
<gene>
    <name evidence="1" type="ORF">HJA87_12085</name>
</gene>
<accession>A0ABS7LGK9</accession>
<keyword evidence="2" id="KW-1185">Reference proteome</keyword>
<dbReference type="RefSeq" id="WP_221137516.1">
    <property type="nucleotide sequence ID" value="NZ_JABTXI010000004.1"/>
</dbReference>
<proteinExistence type="predicted"/>